<organism evidence="5 6">
    <name type="scientific">Phytoactinopolyspora alkaliphila</name>
    <dbReference type="NCBI Taxonomy" id="1783498"/>
    <lineage>
        <taxon>Bacteria</taxon>
        <taxon>Bacillati</taxon>
        <taxon>Actinomycetota</taxon>
        <taxon>Actinomycetes</taxon>
        <taxon>Jiangellales</taxon>
        <taxon>Jiangellaceae</taxon>
        <taxon>Phytoactinopolyspora</taxon>
    </lineage>
</organism>
<gene>
    <name evidence="5" type="primary">betC</name>
    <name evidence="5" type="ORF">G1H11_15145</name>
</gene>
<dbReference type="Proteomes" id="UP000469185">
    <property type="component" value="Unassembled WGS sequence"/>
</dbReference>
<accession>A0A6N9YNT4</accession>
<dbReference type="PANTHER" id="PTHR45953">
    <property type="entry name" value="IDURONATE 2-SULFATASE"/>
    <property type="match status" value="1"/>
</dbReference>
<dbReference type="EC" id="3.1.6.6" evidence="5"/>
<dbReference type="PROSITE" id="PS00523">
    <property type="entry name" value="SULFATASE_1"/>
    <property type="match status" value="1"/>
</dbReference>
<dbReference type="GO" id="GO:0046872">
    <property type="term" value="F:metal ion binding"/>
    <property type="evidence" value="ECO:0007669"/>
    <property type="project" value="UniProtKB-KW"/>
</dbReference>
<protein>
    <submittedName>
        <fullName evidence="5">Choline-sulfatase</fullName>
        <ecNumber evidence="5">3.1.6.6</ecNumber>
    </submittedName>
</protein>
<keyword evidence="3 5" id="KW-0378">Hydrolase</keyword>
<evidence type="ECO:0000313" key="5">
    <source>
        <dbReference type="EMBL" id="NED96644.1"/>
    </source>
</evidence>
<evidence type="ECO:0000256" key="1">
    <source>
        <dbReference type="ARBA" id="ARBA00008779"/>
    </source>
</evidence>
<evidence type="ECO:0000259" key="4">
    <source>
        <dbReference type="Pfam" id="PF00884"/>
    </source>
</evidence>
<comment type="caution">
    <text evidence="5">The sequence shown here is derived from an EMBL/GenBank/DDBJ whole genome shotgun (WGS) entry which is preliminary data.</text>
</comment>
<dbReference type="GO" id="GO:0005737">
    <property type="term" value="C:cytoplasm"/>
    <property type="evidence" value="ECO:0007669"/>
    <property type="project" value="TreeGrafter"/>
</dbReference>
<dbReference type="SUPFAM" id="SSF53649">
    <property type="entry name" value="Alkaline phosphatase-like"/>
    <property type="match status" value="1"/>
</dbReference>
<evidence type="ECO:0000256" key="3">
    <source>
        <dbReference type="ARBA" id="ARBA00022801"/>
    </source>
</evidence>
<evidence type="ECO:0000256" key="2">
    <source>
        <dbReference type="ARBA" id="ARBA00022723"/>
    </source>
</evidence>
<dbReference type="PANTHER" id="PTHR45953:SF1">
    <property type="entry name" value="IDURONATE 2-SULFATASE"/>
    <property type="match status" value="1"/>
</dbReference>
<dbReference type="AlphaFoldDB" id="A0A6N9YNT4"/>
<name>A0A6N9YNT4_9ACTN</name>
<comment type="similarity">
    <text evidence="1">Belongs to the sulfatase family.</text>
</comment>
<proteinExistence type="inferred from homology"/>
<dbReference type="NCBIfam" id="TIGR03417">
    <property type="entry name" value="chol_sulfatase"/>
    <property type="match status" value="1"/>
</dbReference>
<keyword evidence="2" id="KW-0479">Metal-binding</keyword>
<reference evidence="5 6" key="1">
    <citation type="submission" date="2020-02" db="EMBL/GenBank/DDBJ databases">
        <authorList>
            <person name="Li X.-J."/>
            <person name="Feng X.-M."/>
        </authorList>
    </citation>
    <scope>NUCLEOTIDE SEQUENCE [LARGE SCALE GENOMIC DNA]</scope>
    <source>
        <strain evidence="5 6">CGMCC 4.7225</strain>
    </source>
</reference>
<dbReference type="InterPro" id="IPR017785">
    <property type="entry name" value="Choline-sulfatase"/>
</dbReference>
<dbReference type="GO" id="GO:0047753">
    <property type="term" value="F:choline-sulfatase activity"/>
    <property type="evidence" value="ECO:0007669"/>
    <property type="project" value="UniProtKB-EC"/>
</dbReference>
<dbReference type="EMBL" id="JAAGOB010000007">
    <property type="protein sequence ID" value="NED96644.1"/>
    <property type="molecule type" value="Genomic_DNA"/>
</dbReference>
<dbReference type="RefSeq" id="WP_163819416.1">
    <property type="nucleotide sequence ID" value="NZ_JAAGOB010000007.1"/>
</dbReference>
<feature type="domain" description="Sulfatase N-terminal" evidence="4">
    <location>
        <begin position="7"/>
        <end position="351"/>
    </location>
</feature>
<evidence type="ECO:0000313" key="6">
    <source>
        <dbReference type="Proteomes" id="UP000469185"/>
    </source>
</evidence>
<dbReference type="Pfam" id="PF00884">
    <property type="entry name" value="Sulfatase"/>
    <property type="match status" value="1"/>
</dbReference>
<keyword evidence="6" id="KW-1185">Reference proteome</keyword>
<sequence length="489" mass="54813">MSQPARPNVVLIMADQLVPFLTGAYEHSVVKTPNLDRLAARGVRFDAAYTPYPLCAPARVSLMTGKDASSIGCYDNAAVFPADQPTIAHYLTNAGYETALTGKMHFVGPDQLHGFRHRLTTDIFPAGVDWVPTVDENGQFPRGGHAHEYVLPDVGVRPWTKFLTYDEETTYRATEFIRERARGPMAEPFFLLASLHHPHDPFHVTQELWDLYDDEPIDLARVPADIDRSAMDEWVNEAHDTAGVDLQDPDNLYALRRAYYGLVTYVDRKVGEILAALDETGQLDSTVIMFTSDHGDMLGERGMVQKRCFYEWSARVPLLLTFPDDRFAGRRVAEPVSMMDLAPTVLDIAGIPEEDRLPMQAASLLPLLEGDPPGERAVFSEYHVEKVRAACFMVRAGDHKYIYIDGHGTQLFDLANDPDERHDLSGHPEAAAVETRLHSLLTGRFDIDGINAGAAESVRRRTLIRDAMQRNGTRWDFVPTFGQEGRYVR</sequence>
<dbReference type="Gene3D" id="3.40.720.10">
    <property type="entry name" value="Alkaline Phosphatase, subunit A"/>
    <property type="match status" value="1"/>
</dbReference>
<dbReference type="CDD" id="cd16032">
    <property type="entry name" value="choline-sulfatase"/>
    <property type="match status" value="1"/>
</dbReference>
<dbReference type="InterPro" id="IPR024607">
    <property type="entry name" value="Sulfatase_CS"/>
</dbReference>
<dbReference type="InterPro" id="IPR000917">
    <property type="entry name" value="Sulfatase_N"/>
</dbReference>
<dbReference type="InterPro" id="IPR017850">
    <property type="entry name" value="Alkaline_phosphatase_core_sf"/>
</dbReference>